<reference evidence="1 2" key="1">
    <citation type="journal article" date="2022" name="Nat. Ecol. Evol.">
        <title>A masculinizing supergene underlies an exaggerated male reproductive morph in a spider.</title>
        <authorList>
            <person name="Hendrickx F."/>
            <person name="De Corte Z."/>
            <person name="Sonet G."/>
            <person name="Van Belleghem S.M."/>
            <person name="Kostlbacher S."/>
            <person name="Vangestel C."/>
        </authorList>
    </citation>
    <scope>NUCLEOTIDE SEQUENCE [LARGE SCALE GENOMIC DNA]</scope>
    <source>
        <strain evidence="1">W744_W776</strain>
    </source>
</reference>
<protein>
    <submittedName>
        <fullName evidence="1">Uncharacterized protein</fullName>
    </submittedName>
</protein>
<dbReference type="Proteomes" id="UP000827092">
    <property type="component" value="Unassembled WGS sequence"/>
</dbReference>
<dbReference type="AlphaFoldDB" id="A0AAV6UZ99"/>
<gene>
    <name evidence="1" type="ORF">JTE90_017693</name>
</gene>
<evidence type="ECO:0000313" key="2">
    <source>
        <dbReference type="Proteomes" id="UP000827092"/>
    </source>
</evidence>
<organism evidence="1 2">
    <name type="scientific">Oedothorax gibbosus</name>
    <dbReference type="NCBI Taxonomy" id="931172"/>
    <lineage>
        <taxon>Eukaryota</taxon>
        <taxon>Metazoa</taxon>
        <taxon>Ecdysozoa</taxon>
        <taxon>Arthropoda</taxon>
        <taxon>Chelicerata</taxon>
        <taxon>Arachnida</taxon>
        <taxon>Araneae</taxon>
        <taxon>Araneomorphae</taxon>
        <taxon>Entelegynae</taxon>
        <taxon>Araneoidea</taxon>
        <taxon>Linyphiidae</taxon>
        <taxon>Erigoninae</taxon>
        <taxon>Oedothorax</taxon>
    </lineage>
</organism>
<evidence type="ECO:0000313" key="1">
    <source>
        <dbReference type="EMBL" id="KAG8189777.1"/>
    </source>
</evidence>
<dbReference type="EMBL" id="JAFNEN010000204">
    <property type="protein sequence ID" value="KAG8189777.1"/>
    <property type="molecule type" value="Genomic_DNA"/>
</dbReference>
<comment type="caution">
    <text evidence="1">The sequence shown here is derived from an EMBL/GenBank/DDBJ whole genome shotgun (WGS) entry which is preliminary data.</text>
</comment>
<name>A0AAV6UZ99_9ARAC</name>
<accession>A0AAV6UZ99</accession>
<proteinExistence type="predicted"/>
<keyword evidence="2" id="KW-1185">Reference proteome</keyword>
<sequence>MAKETNESEINKGMGKELLGGFTIRDEQNPSIGEFLPNIEGFSGEESGININDFIERIEEIGSYANWKSQEKLLVLRLKVKGQAAEFLKDQVHLKKEDLSGVVAALKARFEIKTSMGLCI</sequence>